<protein>
    <recommendedName>
        <fullName evidence="1">SCA7 domain-containing protein</fullName>
    </recommendedName>
</protein>
<organism evidence="2 3">
    <name type="scientific">Ignelater luminosus</name>
    <name type="common">Cucubano</name>
    <name type="synonym">Pyrophorus luminosus</name>
    <dbReference type="NCBI Taxonomy" id="2038154"/>
    <lineage>
        <taxon>Eukaryota</taxon>
        <taxon>Metazoa</taxon>
        <taxon>Ecdysozoa</taxon>
        <taxon>Arthropoda</taxon>
        <taxon>Hexapoda</taxon>
        <taxon>Insecta</taxon>
        <taxon>Pterygota</taxon>
        <taxon>Neoptera</taxon>
        <taxon>Endopterygota</taxon>
        <taxon>Coleoptera</taxon>
        <taxon>Polyphaga</taxon>
        <taxon>Elateriformia</taxon>
        <taxon>Elateroidea</taxon>
        <taxon>Elateridae</taxon>
        <taxon>Agrypninae</taxon>
        <taxon>Pyrophorini</taxon>
        <taxon>Ignelater</taxon>
    </lineage>
</organism>
<keyword evidence="3" id="KW-1185">Reference proteome</keyword>
<evidence type="ECO:0000313" key="2">
    <source>
        <dbReference type="EMBL" id="KAF2901001.1"/>
    </source>
</evidence>
<gene>
    <name evidence="2" type="ORF">ILUMI_05185</name>
</gene>
<reference evidence="2" key="1">
    <citation type="submission" date="2019-08" db="EMBL/GenBank/DDBJ databases">
        <title>The genome of the North American firefly Photinus pyralis.</title>
        <authorList>
            <consortium name="Photinus pyralis genome working group"/>
            <person name="Fallon T.R."/>
            <person name="Sander Lower S.E."/>
            <person name="Weng J.-K."/>
        </authorList>
    </citation>
    <scope>NUCLEOTIDE SEQUENCE</scope>
    <source>
        <strain evidence="2">TRF0915ILg1</strain>
        <tissue evidence="2">Whole body</tissue>
    </source>
</reference>
<dbReference type="OrthoDB" id="21678at2759"/>
<evidence type="ECO:0000313" key="3">
    <source>
        <dbReference type="Proteomes" id="UP000801492"/>
    </source>
</evidence>
<dbReference type="InterPro" id="IPR013243">
    <property type="entry name" value="SCA7_dom"/>
</dbReference>
<dbReference type="AlphaFoldDB" id="A0A8K0DBH4"/>
<feature type="domain" description="SCA7" evidence="1">
    <location>
        <begin position="49"/>
        <end position="115"/>
    </location>
</feature>
<dbReference type="PROSITE" id="PS51505">
    <property type="entry name" value="SCA7"/>
    <property type="match status" value="2"/>
</dbReference>
<dbReference type="GO" id="GO:0000124">
    <property type="term" value="C:SAGA complex"/>
    <property type="evidence" value="ECO:0007669"/>
    <property type="project" value="InterPro"/>
</dbReference>
<evidence type="ECO:0000259" key="1">
    <source>
        <dbReference type="PROSITE" id="PS51505"/>
    </source>
</evidence>
<dbReference type="PANTHER" id="PTHR47805:SF1">
    <property type="entry name" value="SAGA-ASSOCIATED FACTOR 73"/>
    <property type="match status" value="1"/>
</dbReference>
<dbReference type="EMBL" id="VTPC01001909">
    <property type="protein sequence ID" value="KAF2901001.1"/>
    <property type="molecule type" value="Genomic_DNA"/>
</dbReference>
<accession>A0A8K0DBH4</accession>
<name>A0A8K0DBH4_IGNLU</name>
<sequence length="219" mass="25491">MGPEDQRITLWSLEGDEHSVLQVLPQQIMPIDKQLNKIEKKQSRHPNRKSKSIKYYSPDIHCGVQDSEGEPCMNVITCLRHKIYEKYTVSGRSKSLKEIIRNYKKKVAIKFSKIKFKNGKLYNPDKHCGVKDCKGYPCLRTITCNVHTIAEKQKVRKRSKNIKALLTEYIPKKPKKSRISNKVRTVRVDIEQLLDEDIKKEDDDISTTLGKYAIIMFKN</sequence>
<dbReference type="PANTHER" id="PTHR47805">
    <property type="entry name" value="SAGA-ASSOCIATED FACTOR 73"/>
    <property type="match status" value="1"/>
</dbReference>
<comment type="caution">
    <text evidence="2">The sequence shown here is derived from an EMBL/GenBank/DDBJ whole genome shotgun (WGS) entry which is preliminary data.</text>
</comment>
<dbReference type="Pfam" id="PF08313">
    <property type="entry name" value="SCA7"/>
    <property type="match status" value="2"/>
</dbReference>
<proteinExistence type="predicted"/>
<dbReference type="Proteomes" id="UP000801492">
    <property type="component" value="Unassembled WGS sequence"/>
</dbReference>
<dbReference type="InterPro" id="IPR037804">
    <property type="entry name" value="SGF73"/>
</dbReference>
<feature type="domain" description="SCA7" evidence="1">
    <location>
        <begin position="115"/>
        <end position="181"/>
    </location>
</feature>